<evidence type="ECO:0000313" key="2">
    <source>
        <dbReference type="Proteomes" id="UP000030753"/>
    </source>
</evidence>
<evidence type="ECO:0000313" key="1">
    <source>
        <dbReference type="EMBL" id="EWY94410.1"/>
    </source>
</evidence>
<dbReference type="Proteomes" id="UP000030753">
    <property type="component" value="Unassembled WGS sequence"/>
</dbReference>
<protein>
    <submittedName>
        <fullName evidence="1">Uncharacterized protein</fullName>
    </submittedName>
</protein>
<dbReference type="HOGENOM" id="CLU_2197070_0_0_1"/>
<sequence length="108" mass="11911">MTNVTQKSCLQKHSPFYYLPCSICIGIHGTLAPLQQQRSPPYVLDGLHILVSYHLISLAQGARIPFDVSYCVVGFATGRCGPFGDKWRGCSCIHHSPRGTTEESLQAF</sequence>
<dbReference type="AlphaFoldDB" id="W9IM87"/>
<dbReference type="EMBL" id="JH717842">
    <property type="protein sequence ID" value="EWY94410.1"/>
    <property type="molecule type" value="Genomic_DNA"/>
</dbReference>
<proteinExistence type="predicted"/>
<name>W9IM87_FUSOX</name>
<accession>W9IM87</accession>
<reference evidence="1 2" key="1">
    <citation type="submission" date="2011-06" db="EMBL/GenBank/DDBJ databases">
        <title>The Genome Sequence of Fusarium oxysporum FOSC 3-a.</title>
        <authorList>
            <consortium name="The Broad Institute Genome Sequencing Platform"/>
            <person name="Ma L.-J."/>
            <person name="Gale L.R."/>
            <person name="Schwartz D.C."/>
            <person name="Zhou S."/>
            <person name="Corby-Kistler H."/>
            <person name="Young S.K."/>
            <person name="Zeng Q."/>
            <person name="Gargeya S."/>
            <person name="Fitzgerald M."/>
            <person name="Haas B."/>
            <person name="Abouelleil A."/>
            <person name="Alvarado L."/>
            <person name="Arachchi H.M."/>
            <person name="Berlin A."/>
            <person name="Brown A."/>
            <person name="Chapman S.B."/>
            <person name="Chen Z."/>
            <person name="Dunbar C."/>
            <person name="Freedman E."/>
            <person name="Gearin G."/>
            <person name="Gellesch M."/>
            <person name="Goldberg J."/>
            <person name="Griggs A."/>
            <person name="Gujja S."/>
            <person name="Heiman D."/>
            <person name="Howarth C."/>
            <person name="Larson L."/>
            <person name="Lui A."/>
            <person name="MacDonald P.J.P."/>
            <person name="Mehta T."/>
            <person name="Montmayeur A."/>
            <person name="Murphy C."/>
            <person name="Neiman D."/>
            <person name="Pearson M."/>
            <person name="Priest M."/>
            <person name="Roberts A."/>
            <person name="Saif S."/>
            <person name="Shea T."/>
            <person name="Shenoy N."/>
            <person name="Sisk P."/>
            <person name="Stolte C."/>
            <person name="Sykes S."/>
            <person name="Wortman J."/>
            <person name="Nusbaum C."/>
            <person name="Birren B."/>
        </authorList>
    </citation>
    <scope>NUCLEOTIDE SEQUENCE [LARGE SCALE GENOMIC DNA]</scope>
    <source>
        <strain evidence="2">FOSC 3-a</strain>
        <strain evidence="1">NRRL 32931</strain>
    </source>
</reference>
<organism evidence="1 2">
    <name type="scientific">Fusarium oxysporum NRRL 32931</name>
    <dbReference type="NCBI Taxonomy" id="660029"/>
    <lineage>
        <taxon>Eukaryota</taxon>
        <taxon>Fungi</taxon>
        <taxon>Dikarya</taxon>
        <taxon>Ascomycota</taxon>
        <taxon>Pezizomycotina</taxon>
        <taxon>Sordariomycetes</taxon>
        <taxon>Hypocreomycetidae</taxon>
        <taxon>Hypocreales</taxon>
        <taxon>Nectriaceae</taxon>
        <taxon>Fusarium</taxon>
        <taxon>Fusarium oxysporum species complex</taxon>
    </lineage>
</organism>
<dbReference type="EMBL" id="JH717842">
    <property type="protein sequence ID" value="EWY94412.1"/>
    <property type="molecule type" value="Genomic_DNA"/>
</dbReference>
<dbReference type="EMBL" id="JH717842">
    <property type="protein sequence ID" value="EWY94411.1"/>
    <property type="molecule type" value="Genomic_DNA"/>
</dbReference>
<gene>
    <name evidence="1" type="ORF">FOYG_07160</name>
</gene>
<reference evidence="1" key="2">
    <citation type="submission" date="2012-06" db="EMBL/GenBank/DDBJ databases">
        <title>Annotation of the Genome Sequence of Fusarium oxysporum NRRL32931.</title>
        <authorList>
            <consortium name="The Broad Institute Genomics Platform"/>
            <person name="Ma L.-J."/>
            <person name="Corby-Kistler H."/>
            <person name="Broz K."/>
            <person name="Gale L.R."/>
            <person name="Jonkers W."/>
            <person name="O'Donnell K."/>
            <person name="Ploetz R."/>
            <person name="Steinberg C."/>
            <person name="Schwartz D.C."/>
            <person name="VanEtten H."/>
            <person name="Zhou S."/>
            <person name="Young S.K."/>
            <person name="Zeng Q."/>
            <person name="Gargeya S."/>
            <person name="Fitzgerald M."/>
            <person name="Abouelleil A."/>
            <person name="Alvarado L."/>
            <person name="Chapman S.B."/>
            <person name="Gainer-Dewar J."/>
            <person name="Goldberg J."/>
            <person name="Griggs A."/>
            <person name="Gujja S."/>
            <person name="Hansen M."/>
            <person name="Howarth C."/>
            <person name="Imamovic A."/>
            <person name="Ireland A."/>
            <person name="Larimer J."/>
            <person name="McCowan C."/>
            <person name="Murphy C."/>
            <person name="Pearson M."/>
            <person name="Poon T.W."/>
            <person name="Priest M."/>
            <person name="Roberts A."/>
            <person name="Saif S."/>
            <person name="Shea T."/>
            <person name="Sykes S."/>
            <person name="Wortman J."/>
            <person name="Nusbaum C."/>
            <person name="Birren B."/>
        </authorList>
    </citation>
    <scope>NUCLEOTIDE SEQUENCE</scope>
    <source>
        <strain evidence="1">NRRL 32931</strain>
    </source>
</reference>